<evidence type="ECO:0000256" key="4">
    <source>
        <dbReference type="ARBA" id="ARBA00022692"/>
    </source>
</evidence>
<evidence type="ECO:0000256" key="1">
    <source>
        <dbReference type="ARBA" id="ARBA00004337"/>
    </source>
</evidence>
<reference evidence="11" key="1">
    <citation type="submission" date="2019-11" db="EMBL/GenBank/DDBJ databases">
        <authorList>
            <person name="Liu Y."/>
            <person name="Hou J."/>
            <person name="Li T.-Q."/>
            <person name="Guan C.-H."/>
            <person name="Wu X."/>
            <person name="Wu H.-Z."/>
            <person name="Ling F."/>
            <person name="Zhang R."/>
            <person name="Shi X.-G."/>
            <person name="Ren J.-P."/>
            <person name="Chen E.-F."/>
            <person name="Sun J.-M."/>
        </authorList>
    </citation>
    <scope>NUCLEOTIDE SEQUENCE</scope>
    <source>
        <strain evidence="11">Adult_tree_wgs_1</strain>
        <tissue evidence="11">Leaves</tissue>
    </source>
</reference>
<keyword evidence="7 10" id="KW-1133">Transmembrane helix</keyword>
<evidence type="ECO:0000256" key="6">
    <source>
        <dbReference type="ARBA" id="ARBA00022753"/>
    </source>
</evidence>
<keyword evidence="8" id="KW-0333">Golgi apparatus</keyword>
<evidence type="ECO:0000313" key="11">
    <source>
        <dbReference type="EMBL" id="KAF7131490.1"/>
    </source>
</evidence>
<keyword evidence="5 10" id="KW-0732">Signal</keyword>
<dbReference type="GO" id="GO:0000139">
    <property type="term" value="C:Golgi membrane"/>
    <property type="evidence" value="ECO:0007669"/>
    <property type="project" value="UniProtKB-SubCell"/>
</dbReference>
<comment type="caution">
    <text evidence="10">Lacks conserved residue(s) required for the propagation of feature annotation.</text>
</comment>
<feature type="transmembrane region" description="Helical" evidence="10">
    <location>
        <begin position="231"/>
        <end position="253"/>
    </location>
</feature>
<dbReference type="GO" id="GO:0010008">
    <property type="term" value="C:endosome membrane"/>
    <property type="evidence" value="ECO:0007669"/>
    <property type="project" value="UniProtKB-SubCell"/>
</dbReference>
<keyword evidence="6" id="KW-0967">Endosome</keyword>
<feature type="transmembrane region" description="Helical" evidence="10">
    <location>
        <begin position="437"/>
        <end position="461"/>
    </location>
</feature>
<dbReference type="Proteomes" id="UP000626092">
    <property type="component" value="Unassembled WGS sequence"/>
</dbReference>
<evidence type="ECO:0000256" key="3">
    <source>
        <dbReference type="ARBA" id="ARBA00005227"/>
    </source>
</evidence>
<evidence type="ECO:0000256" key="7">
    <source>
        <dbReference type="ARBA" id="ARBA00022989"/>
    </source>
</evidence>
<dbReference type="AlphaFoldDB" id="A0A834LD83"/>
<dbReference type="Pfam" id="PF02990">
    <property type="entry name" value="EMP70"/>
    <property type="match status" value="2"/>
</dbReference>
<name>A0A834LD83_RHOSS</name>
<evidence type="ECO:0000256" key="8">
    <source>
        <dbReference type="ARBA" id="ARBA00023034"/>
    </source>
</evidence>
<evidence type="ECO:0000256" key="9">
    <source>
        <dbReference type="ARBA" id="ARBA00023136"/>
    </source>
</evidence>
<keyword evidence="9 10" id="KW-0472">Membrane</keyword>
<organism evidence="11 12">
    <name type="scientific">Rhododendron simsii</name>
    <name type="common">Sims's rhododendron</name>
    <dbReference type="NCBI Taxonomy" id="118357"/>
    <lineage>
        <taxon>Eukaryota</taxon>
        <taxon>Viridiplantae</taxon>
        <taxon>Streptophyta</taxon>
        <taxon>Embryophyta</taxon>
        <taxon>Tracheophyta</taxon>
        <taxon>Spermatophyta</taxon>
        <taxon>Magnoliopsida</taxon>
        <taxon>eudicotyledons</taxon>
        <taxon>Gunneridae</taxon>
        <taxon>Pentapetalae</taxon>
        <taxon>asterids</taxon>
        <taxon>Ericales</taxon>
        <taxon>Ericaceae</taxon>
        <taxon>Ericoideae</taxon>
        <taxon>Rhodoreae</taxon>
        <taxon>Rhododendron</taxon>
    </lineage>
</organism>
<dbReference type="PANTHER" id="PTHR10766:SF170">
    <property type="entry name" value="TRANSMEMBRANE 9 SUPERFAMILY MEMBER 4"/>
    <property type="match status" value="1"/>
</dbReference>
<feature type="transmembrane region" description="Helical" evidence="10">
    <location>
        <begin position="473"/>
        <end position="495"/>
    </location>
</feature>
<sequence length="512" mass="58799">MKARRMAECSAICLVAFLIMCCASQVTSDGLNHQYKAGDIIPLYANKAGPFRNPSETYAYNDLPYCPPDQVEQKKESLGEVLNGYRLVSTAYKLDFLVEKESEVACKKKLTKEEVSQFRAAVAHDYYFQMYYDDLPIWAFIGKVEDKHYDGGIVEQYHLFTHLEFEILYNTGHVIEITLRTHPIYVVELTEDEEVDVEFTYTVRWKETDSLFEKRIDKYLSTLPYHRRVHWFAVMNSCLTVLIVLGCLLTFYVRVLKKDINKYASDEELFGNQEETGWKSIHGDVFRYPKHKSLFAAAIGSGTQLFVLVNAALPLGTILLLLSIWLFGASPLLLCGGIAGRNSGSDLQAPCRTTKCPREIPTLRWYRGTLPQMAVAGILPFGVIYVETYYLLASIWGHRFYVIYGILLIVFIILVIITAFVTVALTYFQLAAEDHEWWWRSFFCGGSTGLFIYGYCLYYYYRRSDMSGFLQTSFFFGYMGCICYGIFLMLGTIGFRTSLLFVRHIYGSIKCE</sequence>
<dbReference type="EMBL" id="WJXA01000009">
    <property type="protein sequence ID" value="KAF7131490.1"/>
    <property type="molecule type" value="Genomic_DNA"/>
</dbReference>
<evidence type="ECO:0000256" key="10">
    <source>
        <dbReference type="RuleBase" id="RU363079"/>
    </source>
</evidence>
<feature type="transmembrane region" description="Helical" evidence="10">
    <location>
        <begin position="373"/>
        <end position="396"/>
    </location>
</feature>
<keyword evidence="4 10" id="KW-0812">Transmembrane</keyword>
<comment type="subcellular location">
    <subcellularLocation>
        <location evidence="1">Endosome membrane</location>
        <topology evidence="1">Multi-pass membrane protein</topology>
    </subcellularLocation>
    <subcellularLocation>
        <location evidence="2">Golgi apparatus membrane</location>
        <topology evidence="2">Multi-pass membrane protein</topology>
    </subcellularLocation>
</comment>
<dbReference type="InterPro" id="IPR004240">
    <property type="entry name" value="EMP70"/>
</dbReference>
<evidence type="ECO:0000256" key="2">
    <source>
        <dbReference type="ARBA" id="ARBA00004653"/>
    </source>
</evidence>
<comment type="similarity">
    <text evidence="3 10">Belongs to the nonaspanin (TM9SF) (TC 9.A.2) family.</text>
</comment>
<feature type="chain" id="PRO_5033095790" description="Transmembrane 9 superfamily member" evidence="10">
    <location>
        <begin position="29"/>
        <end position="512"/>
    </location>
</feature>
<proteinExistence type="inferred from homology"/>
<gene>
    <name evidence="11" type="ORF">RHSIM_Rhsim09G0125100</name>
</gene>
<keyword evidence="12" id="KW-1185">Reference proteome</keyword>
<comment type="caution">
    <text evidence="11">The sequence shown here is derived from an EMBL/GenBank/DDBJ whole genome shotgun (WGS) entry which is preliminary data.</text>
</comment>
<protein>
    <recommendedName>
        <fullName evidence="10">Transmembrane 9 superfamily member</fullName>
    </recommendedName>
</protein>
<dbReference type="OrthoDB" id="1666796at2759"/>
<evidence type="ECO:0000256" key="5">
    <source>
        <dbReference type="ARBA" id="ARBA00022729"/>
    </source>
</evidence>
<feature type="signal peptide" evidence="10">
    <location>
        <begin position="1"/>
        <end position="28"/>
    </location>
</feature>
<evidence type="ECO:0000313" key="12">
    <source>
        <dbReference type="Proteomes" id="UP000626092"/>
    </source>
</evidence>
<dbReference type="GO" id="GO:0072657">
    <property type="term" value="P:protein localization to membrane"/>
    <property type="evidence" value="ECO:0007669"/>
    <property type="project" value="TreeGrafter"/>
</dbReference>
<feature type="transmembrane region" description="Helical" evidence="10">
    <location>
        <begin position="402"/>
        <end position="425"/>
    </location>
</feature>
<dbReference type="PANTHER" id="PTHR10766">
    <property type="entry name" value="TRANSMEMBRANE 9 SUPERFAMILY PROTEIN"/>
    <property type="match status" value="1"/>
</dbReference>
<accession>A0A834LD83</accession>